<feature type="domain" description="Glycosyl transferase family 1" evidence="1">
    <location>
        <begin position="194"/>
        <end position="317"/>
    </location>
</feature>
<dbReference type="InterPro" id="IPR001296">
    <property type="entry name" value="Glyco_trans_1"/>
</dbReference>
<dbReference type="EMBL" id="FOZL01000001">
    <property type="protein sequence ID" value="SFS16596.1"/>
    <property type="molecule type" value="Genomic_DNA"/>
</dbReference>
<organism evidence="2 3">
    <name type="scientific">Granulicella pectinivorans</name>
    <dbReference type="NCBI Taxonomy" id="474950"/>
    <lineage>
        <taxon>Bacteria</taxon>
        <taxon>Pseudomonadati</taxon>
        <taxon>Acidobacteriota</taxon>
        <taxon>Terriglobia</taxon>
        <taxon>Terriglobales</taxon>
        <taxon>Acidobacteriaceae</taxon>
        <taxon>Granulicella</taxon>
    </lineage>
</organism>
<dbReference type="SUPFAM" id="SSF53756">
    <property type="entry name" value="UDP-Glycosyltransferase/glycogen phosphorylase"/>
    <property type="match status" value="1"/>
</dbReference>
<name>A0A1I6MLI4_9BACT</name>
<gene>
    <name evidence="2" type="ORF">SAMN05421771_2939</name>
</gene>
<sequence>MSEPEAALREARPLFIAEIEQLGGAERSFLALSGWLQRRGLPHYFLTYRDGCQIAQYATHPVEVVALEPVGGVRAKVAALKQHFAARGESPLKPLLSGYQPALHATLAGLRGTHCIMHDSVSLFGDESVRTLKGRIRMAVSNAIIGWGLRSGGKTIVTSEFLRAECLKDFGVHAEIARMGGFGRSGAPVVRPVEGELRMLSVCRIEGNKRIDWILRSLAALEMGAMRLSSRVNWQLDLAGKGPLLGELTQMAAELGIADRVHFHGFVPDAELAVMYDRAHLFLMPAIQGYGIPAVEALQRGIPVLLHRESGVSDLLLDTPWATVLFGDESSMLPAMTEAIGKVMRGAHHSVTLPALPTEDEWAERVAELCGWV</sequence>
<accession>A0A1I6MLI4</accession>
<dbReference type="InterPro" id="IPR050194">
    <property type="entry name" value="Glycosyltransferase_grp1"/>
</dbReference>
<evidence type="ECO:0000313" key="3">
    <source>
        <dbReference type="Proteomes" id="UP000199024"/>
    </source>
</evidence>
<dbReference type="Pfam" id="PF00534">
    <property type="entry name" value="Glycos_transf_1"/>
    <property type="match status" value="1"/>
</dbReference>
<dbReference type="PANTHER" id="PTHR45947:SF3">
    <property type="entry name" value="SULFOQUINOVOSYL TRANSFERASE SQD2"/>
    <property type="match status" value="1"/>
</dbReference>
<proteinExistence type="predicted"/>
<evidence type="ECO:0000313" key="2">
    <source>
        <dbReference type="EMBL" id="SFS16596.1"/>
    </source>
</evidence>
<dbReference type="RefSeq" id="WP_089839994.1">
    <property type="nucleotide sequence ID" value="NZ_FOZL01000001.1"/>
</dbReference>
<dbReference type="AlphaFoldDB" id="A0A1I6MLI4"/>
<protein>
    <submittedName>
        <fullName evidence="2">Glycosyltransferase involved in cell wall bisynthesis</fullName>
    </submittedName>
</protein>
<dbReference type="Proteomes" id="UP000199024">
    <property type="component" value="Unassembled WGS sequence"/>
</dbReference>
<dbReference type="PANTHER" id="PTHR45947">
    <property type="entry name" value="SULFOQUINOVOSYL TRANSFERASE SQD2"/>
    <property type="match status" value="1"/>
</dbReference>
<reference evidence="2 3" key="1">
    <citation type="submission" date="2016-10" db="EMBL/GenBank/DDBJ databases">
        <authorList>
            <person name="de Groot N.N."/>
        </authorList>
    </citation>
    <scope>NUCLEOTIDE SEQUENCE [LARGE SCALE GENOMIC DNA]</scope>
    <source>
        <strain evidence="2 3">DSM 21001</strain>
    </source>
</reference>
<keyword evidence="3" id="KW-1185">Reference proteome</keyword>
<dbReference type="OrthoDB" id="433681at2"/>
<evidence type="ECO:0000259" key="1">
    <source>
        <dbReference type="Pfam" id="PF00534"/>
    </source>
</evidence>
<dbReference type="GO" id="GO:0016757">
    <property type="term" value="F:glycosyltransferase activity"/>
    <property type="evidence" value="ECO:0007669"/>
    <property type="project" value="InterPro"/>
</dbReference>
<dbReference type="Gene3D" id="3.40.50.2000">
    <property type="entry name" value="Glycogen Phosphorylase B"/>
    <property type="match status" value="1"/>
</dbReference>
<dbReference type="STRING" id="474950.SAMN05421771_2939"/>
<keyword evidence="2" id="KW-0808">Transferase</keyword>